<comment type="subcellular location">
    <subcellularLocation>
        <location evidence="1">Cell projection</location>
        <location evidence="1">Cilium</location>
    </subcellularLocation>
</comment>
<dbReference type="Proteomes" id="UP000092461">
    <property type="component" value="Unassembled WGS sequence"/>
</dbReference>
<dbReference type="VEuPathDB" id="VectorBase:LLOJ000317"/>
<evidence type="ECO:0000259" key="10">
    <source>
        <dbReference type="Pfam" id="PF25144"/>
    </source>
</evidence>
<dbReference type="EMBL" id="AJWK01001207">
    <property type="status" value="NOT_ANNOTATED_CDS"/>
    <property type="molecule type" value="Genomic_DNA"/>
</dbReference>
<dbReference type="InterPro" id="IPR056838">
    <property type="entry name" value="Zn_ribbon_IFT122"/>
</dbReference>
<evidence type="ECO:0000256" key="4">
    <source>
        <dbReference type="ARBA" id="ARBA00022737"/>
    </source>
</evidence>
<feature type="domain" description="Intraflagellar transport protein 122 homolog TPR" evidence="11">
    <location>
        <begin position="573"/>
        <end position="950"/>
    </location>
</feature>
<dbReference type="Pfam" id="PF25144">
    <property type="entry name" value="Zn_ribbon_IFT122"/>
    <property type="match status" value="1"/>
</dbReference>
<dbReference type="GO" id="GO:0035721">
    <property type="term" value="P:intraciliary retrograde transport"/>
    <property type="evidence" value="ECO:0007669"/>
    <property type="project" value="TreeGrafter"/>
</dbReference>
<dbReference type="InterPro" id="IPR015943">
    <property type="entry name" value="WD40/YVTN_repeat-like_dom_sf"/>
</dbReference>
<dbReference type="EMBL" id="GITU01010096">
    <property type="protein sequence ID" value="MBC1178799.1"/>
    <property type="molecule type" value="Transcribed_RNA"/>
</dbReference>
<dbReference type="Pfam" id="PF25295">
    <property type="entry name" value="TPR_IFT122"/>
    <property type="match status" value="1"/>
</dbReference>
<dbReference type="InterPro" id="IPR039857">
    <property type="entry name" value="Ift122/121"/>
</dbReference>
<keyword evidence="6" id="KW-0966">Cell projection</keyword>
<feature type="domain" description="IFT122 second beta-propeller" evidence="8">
    <location>
        <begin position="308"/>
        <end position="564"/>
    </location>
</feature>
<evidence type="ECO:0000313" key="13">
    <source>
        <dbReference type="EnsemblMetazoa" id="LLOJ000317-PA"/>
    </source>
</evidence>
<dbReference type="GO" id="GO:1905515">
    <property type="term" value="P:non-motile cilium assembly"/>
    <property type="evidence" value="ECO:0007669"/>
    <property type="project" value="TreeGrafter"/>
</dbReference>
<feature type="domain" description="IFT122 first beta-propeller" evidence="9">
    <location>
        <begin position="25"/>
        <end position="197"/>
    </location>
</feature>
<reference evidence="14" key="1">
    <citation type="submission" date="2012-05" db="EMBL/GenBank/DDBJ databases">
        <title>Whole Genome Assembly of Lutzomyia longipalpis.</title>
        <authorList>
            <person name="Richards S."/>
            <person name="Qu C."/>
            <person name="Dillon R."/>
            <person name="Worley K."/>
            <person name="Scherer S."/>
            <person name="Batterton M."/>
            <person name="Taylor A."/>
            <person name="Hawes A."/>
            <person name="Hernandez B."/>
            <person name="Kovar C."/>
            <person name="Mandapat C."/>
            <person name="Pham C."/>
            <person name="Qu C."/>
            <person name="Jing C."/>
            <person name="Bess C."/>
            <person name="Bandaranaike D."/>
            <person name="Ngo D."/>
            <person name="Ongeri F."/>
            <person name="Arias F."/>
            <person name="Lara F."/>
            <person name="Weissenberger G."/>
            <person name="Kamau G."/>
            <person name="Han H."/>
            <person name="Shen H."/>
            <person name="Dinh H."/>
            <person name="Khalil I."/>
            <person name="Jones J."/>
            <person name="Shafer J."/>
            <person name="Jayaseelan J."/>
            <person name="Quiroz J."/>
            <person name="Blankenburg K."/>
            <person name="Nguyen L."/>
            <person name="Jackson L."/>
            <person name="Francisco L."/>
            <person name="Tang L.-Y."/>
            <person name="Pu L.-L."/>
            <person name="Perales L."/>
            <person name="Lorensuhewa L."/>
            <person name="Munidasa M."/>
            <person name="Coyle M."/>
            <person name="Taylor M."/>
            <person name="Puazo M."/>
            <person name="Firestine M."/>
            <person name="Scheel M."/>
            <person name="Javaid M."/>
            <person name="Wang M."/>
            <person name="Li M."/>
            <person name="Tabassum N."/>
            <person name="Saada N."/>
            <person name="Osuji N."/>
            <person name="Aqrawi P."/>
            <person name="Fu Q."/>
            <person name="Thornton R."/>
            <person name="Raj R."/>
            <person name="Goodspeed R."/>
            <person name="Mata R."/>
            <person name="Najjar R."/>
            <person name="Gubbala S."/>
            <person name="Lee S."/>
            <person name="Denson S."/>
            <person name="Patil S."/>
            <person name="Macmil S."/>
            <person name="Qi S."/>
            <person name="Matskevitch T."/>
            <person name="Palculict T."/>
            <person name="Mathew T."/>
            <person name="Vee V."/>
            <person name="Velamala V."/>
            <person name="Korchina V."/>
            <person name="Cai W."/>
            <person name="Liu W."/>
            <person name="Dai W."/>
            <person name="Zou X."/>
            <person name="Zhu Y."/>
            <person name="Zhang Y."/>
            <person name="Wu Y.-Q."/>
            <person name="Xin Y."/>
            <person name="Nazarath L."/>
            <person name="Kovar C."/>
            <person name="Han Y."/>
            <person name="Muzny D."/>
            <person name="Gibbs R."/>
        </authorList>
    </citation>
    <scope>NUCLEOTIDE SEQUENCE [LARGE SCALE GENOMIC DNA]</scope>
    <source>
        <strain evidence="14">Jacobina</strain>
    </source>
</reference>
<protein>
    <recommendedName>
        <fullName evidence="2">Intraflagellar transport protein 122 homolog</fullName>
    </recommendedName>
</protein>
<reference evidence="12" key="2">
    <citation type="journal article" date="2020" name="BMC">
        <title>Leishmania infection induces a limited differential gene expression in the sand fly midgut.</title>
        <authorList>
            <person name="Coutinho-Abreu I.V."/>
            <person name="Serafim T.D."/>
            <person name="Meneses C."/>
            <person name="Kamhawi S."/>
            <person name="Oliveira F."/>
            <person name="Valenzuela J.G."/>
        </authorList>
    </citation>
    <scope>NUCLEOTIDE SEQUENCE</scope>
    <source>
        <strain evidence="12">Jacobina</strain>
        <tissue evidence="12">Midgut</tissue>
    </source>
</reference>
<dbReference type="FunFam" id="2.130.10.10:FF:001020">
    <property type="entry name" value="Intraflagellar transport protein 122 homolog"/>
    <property type="match status" value="1"/>
</dbReference>
<dbReference type="InterPro" id="IPR036322">
    <property type="entry name" value="WD40_repeat_dom_sf"/>
</dbReference>
<dbReference type="PANTHER" id="PTHR12764">
    <property type="entry name" value="WD REPEAT DOMAIN-RELATED"/>
    <property type="match status" value="1"/>
</dbReference>
<organism evidence="13 14">
    <name type="scientific">Lutzomyia longipalpis</name>
    <name type="common">Sand fly</name>
    <dbReference type="NCBI Taxonomy" id="7200"/>
    <lineage>
        <taxon>Eukaryota</taxon>
        <taxon>Metazoa</taxon>
        <taxon>Ecdysozoa</taxon>
        <taxon>Arthropoda</taxon>
        <taxon>Hexapoda</taxon>
        <taxon>Insecta</taxon>
        <taxon>Pterygota</taxon>
        <taxon>Neoptera</taxon>
        <taxon>Endopterygota</taxon>
        <taxon>Diptera</taxon>
        <taxon>Nematocera</taxon>
        <taxon>Psychodoidea</taxon>
        <taxon>Psychodidae</taxon>
        <taxon>Lutzomyia</taxon>
        <taxon>Lutzomyia</taxon>
    </lineage>
</organism>
<dbReference type="InterPro" id="IPR057411">
    <property type="entry name" value="TPR_IFT122"/>
</dbReference>
<dbReference type="InterPro" id="IPR056152">
    <property type="entry name" value="Beta-prop_IFT122_2nd"/>
</dbReference>
<feature type="domain" description="IFT122 zinc ribbon" evidence="10">
    <location>
        <begin position="1008"/>
        <end position="1049"/>
    </location>
</feature>
<evidence type="ECO:0000256" key="6">
    <source>
        <dbReference type="ARBA" id="ARBA00023273"/>
    </source>
</evidence>
<dbReference type="InterPro" id="IPR001680">
    <property type="entry name" value="WD40_rpt"/>
</dbReference>
<evidence type="ECO:0000313" key="12">
    <source>
        <dbReference type="EMBL" id="MBC1178799.1"/>
    </source>
</evidence>
<evidence type="ECO:0000259" key="8">
    <source>
        <dbReference type="Pfam" id="PF23377"/>
    </source>
</evidence>
<evidence type="ECO:0000256" key="1">
    <source>
        <dbReference type="ARBA" id="ARBA00004138"/>
    </source>
</evidence>
<dbReference type="GO" id="GO:0061512">
    <property type="term" value="P:protein localization to cilium"/>
    <property type="evidence" value="ECO:0007669"/>
    <property type="project" value="TreeGrafter"/>
</dbReference>
<dbReference type="AlphaFoldDB" id="A0A1B0C8P5"/>
<proteinExistence type="predicted"/>
<dbReference type="SUPFAM" id="SSF50978">
    <property type="entry name" value="WD40 repeat-like"/>
    <property type="match status" value="2"/>
</dbReference>
<dbReference type="VEuPathDB" id="VectorBase:LLONM1_000354"/>
<dbReference type="PANTHER" id="PTHR12764:SF4">
    <property type="entry name" value="INTRAFLAGELLAR TRANSPORT PROTEIN 122 HOMOLOG"/>
    <property type="match status" value="1"/>
</dbReference>
<evidence type="ECO:0000256" key="2">
    <source>
        <dbReference type="ARBA" id="ARBA00019442"/>
    </source>
</evidence>
<evidence type="ECO:0000256" key="7">
    <source>
        <dbReference type="PROSITE-ProRule" id="PRU00221"/>
    </source>
</evidence>
<dbReference type="PROSITE" id="PS50082">
    <property type="entry name" value="WD_REPEATS_2"/>
    <property type="match status" value="1"/>
</dbReference>
<feature type="domain" description="IFT122 first beta-propeller" evidence="9">
    <location>
        <begin position="202"/>
        <end position="302"/>
    </location>
</feature>
<evidence type="ECO:0000259" key="11">
    <source>
        <dbReference type="Pfam" id="PF25295"/>
    </source>
</evidence>
<evidence type="ECO:0000313" key="14">
    <source>
        <dbReference type="Proteomes" id="UP000092461"/>
    </source>
</evidence>
<keyword evidence="4" id="KW-0677">Repeat</keyword>
<keyword evidence="3 7" id="KW-0853">WD repeat</keyword>
<keyword evidence="14" id="KW-1185">Reference proteome</keyword>
<feature type="repeat" description="WD" evidence="7">
    <location>
        <begin position="61"/>
        <end position="92"/>
    </location>
</feature>
<evidence type="ECO:0000256" key="5">
    <source>
        <dbReference type="ARBA" id="ARBA00023069"/>
    </source>
</evidence>
<dbReference type="Gene3D" id="1.25.40.470">
    <property type="match status" value="1"/>
</dbReference>
<evidence type="ECO:0000256" key="3">
    <source>
        <dbReference type="ARBA" id="ARBA00022574"/>
    </source>
</evidence>
<keyword evidence="5" id="KW-0969">Cilium</keyword>
<dbReference type="GO" id="GO:0030991">
    <property type="term" value="C:intraciliary transport particle A"/>
    <property type="evidence" value="ECO:0007669"/>
    <property type="project" value="TreeGrafter"/>
</dbReference>
<accession>A0A1B0C8P5</accession>
<dbReference type="SMART" id="SM00320">
    <property type="entry name" value="WD40"/>
    <property type="match status" value="8"/>
</dbReference>
<dbReference type="PROSITE" id="PS50294">
    <property type="entry name" value="WD_REPEATS_REGION"/>
    <property type="match status" value="1"/>
</dbReference>
<evidence type="ECO:0000259" key="9">
    <source>
        <dbReference type="Pfam" id="PF23381"/>
    </source>
</evidence>
<dbReference type="Pfam" id="PF23381">
    <property type="entry name" value="Beta-prop_IFT122_1st"/>
    <property type="match status" value="2"/>
</dbReference>
<dbReference type="Pfam" id="PF23377">
    <property type="entry name" value="Beta-prop_IFT122_2nd"/>
    <property type="match status" value="1"/>
</dbReference>
<sequence>MRAVPKWVEKIHEPEILNSRIDRFFSIHAVCFHPEGLHVVAGAAEKVLVYESLSGQLLETLRGHKEAIYAVAYARDGKKFASGSMDKSVIIWTSKFEGMLKYSHSDAVQCLSFNPVSHQLASCAISDFALWSAEQKSVQKYKTPARINSCAWTNDGQYLALGLANGTISIRNKAGDEKNRIDRPGSPGIFGVAWNPPGAANADTLAVVDWSKTLSFYTLGGQLVGKERTLGFDPLCVSFFPEGEFLVVAGCNKQMQLFTREGVKLGSLGEMHDSWIWSVAIHPQGNSIMVGSQDGTLACYSIVLSTVHALYRERYAFRENMCDVIIQHLVSGQKVRIKCRDLVHKIAIYRNRLAVQLPERVVLYELNSAENQPMHYRVKEKIAKKFECSLLVVCAQNIVLCHEKKLQSLDFAGVLQREWNMDSFIRYIKVTGGPPGHEGLMLGLKSGEVWRIFLDNALPILVTTVLSSVRCLDLNSTRTKLAVVDDAGRLVVRDLSSDTLLYQDSGVNSVAWNTHLESMLCYSHTAGGLSIRVGNLPPRSPQSLLGVVVGLTGATAFCLRGNVMSNVPLALGATMWQFVEANLFQEAYQVACLGVPMSDWEGLAQAALDNLELNVARDAYVKVRNLPWLNIILELKEKQKRGDVAREVLQADIMAFGGRFKEAARLYQKSGQSSKALGMYSDLRMFDLAQEFLKEGDSADKRELVRRRAEWACSVHEPRAAAELLLAAGESERAIEIVAEQGWSDVLLDIGRRLNSSEGKSLNLVASHLRRLKALPLAAEIYRKLGEEAQVVQLHVEARDWPEAFRLAEHLPQVLPSVHLQHAQWLAESDEFIAAHRAYVLAGKPKEATKLLRDLAECSISEERFADAGYYIWLRAKQTLQLLDTETEDVAAKVREFQQLLRLATIYYAYSTIHSYLREPFTSNPPLTLFNTSRFVANQIEKGIPPKGISMFAVLYTLSKQAKVLGAKKLHLQVNNRLQTLKAPSGIQEQVDSTYLSSRASSGFNDPEELLPMCYKCSNYSSHLQGNICPSCQQPYIFSFVSFEILPLVEFHLESGITDAEAERLLLAPPRVNESHPDPFTDTMVQEDLTEAFPVALDRESLRAMDSRGVLIAKWSPPLRTRFYRNLLPDLQITICPECFQAFHTEDFELQVLQKGYCPFCRTSADSLLNT</sequence>
<dbReference type="Pfam" id="PF25143">
    <property type="entry name" value="Zn_ribbon_IFT122_C"/>
    <property type="match status" value="1"/>
</dbReference>
<dbReference type="EnsemblMetazoa" id="LLOJ000317-RA">
    <property type="protein sequence ID" value="LLOJ000317-PA"/>
    <property type="gene ID" value="LLOJ000317"/>
</dbReference>
<reference evidence="13" key="3">
    <citation type="submission" date="2020-05" db="UniProtKB">
        <authorList>
            <consortium name="EnsemblMetazoa"/>
        </authorList>
    </citation>
    <scope>IDENTIFICATION</scope>
    <source>
        <strain evidence="13">Jacobina</strain>
    </source>
</reference>
<dbReference type="GO" id="GO:0097730">
    <property type="term" value="C:non-motile cilium"/>
    <property type="evidence" value="ECO:0007669"/>
    <property type="project" value="TreeGrafter"/>
</dbReference>
<dbReference type="InterPro" id="IPR056153">
    <property type="entry name" value="Beta-prop_IFT122_1st"/>
</dbReference>
<dbReference type="Gene3D" id="2.130.10.10">
    <property type="entry name" value="YVTN repeat-like/Quinoprotein amine dehydrogenase"/>
    <property type="match status" value="1"/>
</dbReference>
<name>A0A1B0C8P5_LUTLO</name>